<dbReference type="EMBL" id="JBHRYE010000021">
    <property type="protein sequence ID" value="MFC3672315.1"/>
    <property type="molecule type" value="Genomic_DNA"/>
</dbReference>
<dbReference type="RefSeq" id="WP_191324098.1">
    <property type="nucleotide sequence ID" value="NZ_BMZP01000007.1"/>
</dbReference>
<reference evidence="2" key="1">
    <citation type="journal article" date="2019" name="Int. J. Syst. Evol. Microbiol.">
        <title>The Global Catalogue of Microorganisms (GCM) 10K type strain sequencing project: providing services to taxonomists for standard genome sequencing and annotation.</title>
        <authorList>
            <consortium name="The Broad Institute Genomics Platform"/>
            <consortium name="The Broad Institute Genome Sequencing Center for Infectious Disease"/>
            <person name="Wu L."/>
            <person name="Ma J."/>
        </authorList>
    </citation>
    <scope>NUCLEOTIDE SEQUENCE [LARGE SCALE GENOMIC DNA]</scope>
    <source>
        <strain evidence="2">KCTC 42224</strain>
    </source>
</reference>
<sequence>MEQLGRGKDQFPGKPLSRDAIYATIIADKAAPADLRAYALYRAVMCYAPSGYNGCSGPATDYAAMQAQQVPKAQRKAWYDELKARYPASRWAKSLRYYW</sequence>
<protein>
    <submittedName>
        <fullName evidence="1">Uncharacterized protein</fullName>
    </submittedName>
</protein>
<gene>
    <name evidence="1" type="ORF">ACFOOT_12870</name>
</gene>
<evidence type="ECO:0000313" key="2">
    <source>
        <dbReference type="Proteomes" id="UP001595683"/>
    </source>
</evidence>
<keyword evidence="2" id="KW-1185">Reference proteome</keyword>
<evidence type="ECO:0000313" key="1">
    <source>
        <dbReference type="EMBL" id="MFC3672315.1"/>
    </source>
</evidence>
<accession>A0ABV7V4E4</accession>
<name>A0ABV7V4E4_9SPHN</name>
<comment type="caution">
    <text evidence="1">The sequence shown here is derived from an EMBL/GenBank/DDBJ whole genome shotgun (WGS) entry which is preliminary data.</text>
</comment>
<organism evidence="1 2">
    <name type="scientific">Novosphingobium pokkalii</name>
    <dbReference type="NCBI Taxonomy" id="1770194"/>
    <lineage>
        <taxon>Bacteria</taxon>
        <taxon>Pseudomonadati</taxon>
        <taxon>Pseudomonadota</taxon>
        <taxon>Alphaproteobacteria</taxon>
        <taxon>Sphingomonadales</taxon>
        <taxon>Sphingomonadaceae</taxon>
        <taxon>Novosphingobium</taxon>
    </lineage>
</organism>
<dbReference type="Proteomes" id="UP001595683">
    <property type="component" value="Unassembled WGS sequence"/>
</dbReference>
<proteinExistence type="predicted"/>